<accession>A0A0C9TQM5</accession>
<dbReference type="AlphaFoldDB" id="A0A0C9TQM5"/>
<dbReference type="Proteomes" id="UP000053647">
    <property type="component" value="Unassembled WGS sequence"/>
</dbReference>
<reference evidence="3" key="2">
    <citation type="submission" date="2015-01" db="EMBL/GenBank/DDBJ databases">
        <title>Evolutionary Origins and Diversification of the Mycorrhizal Mutualists.</title>
        <authorList>
            <consortium name="DOE Joint Genome Institute"/>
            <consortium name="Mycorrhizal Genomics Consortium"/>
            <person name="Kohler A."/>
            <person name="Kuo A."/>
            <person name="Nagy L.G."/>
            <person name="Floudas D."/>
            <person name="Copeland A."/>
            <person name="Barry K.W."/>
            <person name="Cichocki N."/>
            <person name="Veneault-Fourrey C."/>
            <person name="LaButti K."/>
            <person name="Lindquist E.A."/>
            <person name="Lipzen A."/>
            <person name="Lundell T."/>
            <person name="Morin E."/>
            <person name="Murat C."/>
            <person name="Riley R."/>
            <person name="Ohm R."/>
            <person name="Sun H."/>
            <person name="Tunlid A."/>
            <person name="Henrissat B."/>
            <person name="Grigoriev I.V."/>
            <person name="Hibbett D.S."/>
            <person name="Martin F."/>
        </authorList>
    </citation>
    <scope>NUCLEOTIDE SEQUENCE [LARGE SCALE GENOMIC DNA]</scope>
    <source>
        <strain evidence="3">ATCC 200175</strain>
    </source>
</reference>
<proteinExistence type="predicted"/>
<dbReference type="EMBL" id="KN819419">
    <property type="protein sequence ID" value="KIJ10057.1"/>
    <property type="molecule type" value="Genomic_DNA"/>
</dbReference>
<evidence type="ECO:0000313" key="2">
    <source>
        <dbReference type="EMBL" id="KIJ10057.1"/>
    </source>
</evidence>
<feature type="compositionally biased region" description="Basic and acidic residues" evidence="1">
    <location>
        <begin position="45"/>
        <end position="56"/>
    </location>
</feature>
<evidence type="ECO:0000313" key="3">
    <source>
        <dbReference type="Proteomes" id="UP000053647"/>
    </source>
</evidence>
<organism evidence="2 3">
    <name type="scientific">Paxillus involutus ATCC 200175</name>
    <dbReference type="NCBI Taxonomy" id="664439"/>
    <lineage>
        <taxon>Eukaryota</taxon>
        <taxon>Fungi</taxon>
        <taxon>Dikarya</taxon>
        <taxon>Basidiomycota</taxon>
        <taxon>Agaricomycotina</taxon>
        <taxon>Agaricomycetes</taxon>
        <taxon>Agaricomycetidae</taxon>
        <taxon>Boletales</taxon>
        <taxon>Paxilineae</taxon>
        <taxon>Paxillaceae</taxon>
        <taxon>Paxillus</taxon>
    </lineage>
</organism>
<sequence>MGCPKLYHTADDKRCAVQSYRKTYYLKNRKRISERNKEKYRKRKCLDGEGTPDHGEPTYTAAQTIPTHDHDDLYQDSMCEHVNSVKGVEVMLMTLLNNSLTSFVDTFICRFVQVPSPLDAMERVLNKAEGIHRCSMMLHAKVLQEKGVGYIAVVNFTINVIPISSHTQASAM</sequence>
<gene>
    <name evidence="2" type="ORF">PAXINDRAFT_157718</name>
</gene>
<protein>
    <submittedName>
        <fullName evidence="2">Uncharacterized protein</fullName>
    </submittedName>
</protein>
<keyword evidence="3" id="KW-1185">Reference proteome</keyword>
<dbReference type="HOGENOM" id="CLU_101470_0_0_1"/>
<feature type="region of interest" description="Disordered" evidence="1">
    <location>
        <begin position="37"/>
        <end position="59"/>
    </location>
</feature>
<name>A0A0C9TQM5_PAXIN</name>
<reference evidence="2 3" key="1">
    <citation type="submission" date="2014-06" db="EMBL/GenBank/DDBJ databases">
        <authorList>
            <consortium name="DOE Joint Genome Institute"/>
            <person name="Kuo A."/>
            <person name="Kohler A."/>
            <person name="Nagy L.G."/>
            <person name="Floudas D."/>
            <person name="Copeland A."/>
            <person name="Barry K.W."/>
            <person name="Cichocki N."/>
            <person name="Veneault-Fourrey C."/>
            <person name="LaButti K."/>
            <person name="Lindquist E.A."/>
            <person name="Lipzen A."/>
            <person name="Lundell T."/>
            <person name="Morin E."/>
            <person name="Murat C."/>
            <person name="Sun H."/>
            <person name="Tunlid A."/>
            <person name="Henrissat B."/>
            <person name="Grigoriev I.V."/>
            <person name="Hibbett D.S."/>
            <person name="Martin F."/>
            <person name="Nordberg H.P."/>
            <person name="Cantor M.N."/>
            <person name="Hua S.X."/>
        </authorList>
    </citation>
    <scope>NUCLEOTIDE SEQUENCE [LARGE SCALE GENOMIC DNA]</scope>
    <source>
        <strain evidence="2 3">ATCC 200175</strain>
    </source>
</reference>
<evidence type="ECO:0000256" key="1">
    <source>
        <dbReference type="SAM" id="MobiDB-lite"/>
    </source>
</evidence>